<evidence type="ECO:0000313" key="3">
    <source>
        <dbReference type="Proteomes" id="UP001157133"/>
    </source>
</evidence>
<sequence>MKKLFALVVASIVSSQSFALSSNVKVVALDDSQATNLCVVAATQGYGQAKKVAMGVFDNAERELATMTCNGMSLKVFAIKAQKQQAIDTSPSQKVVKFVAAQNNEASNLCITALNEGIEAVAQVNRRALTDLYCNGVIVTKFARYNAPK</sequence>
<dbReference type="Proteomes" id="UP001157133">
    <property type="component" value="Unassembled WGS sequence"/>
</dbReference>
<feature type="signal peptide" evidence="1">
    <location>
        <begin position="1"/>
        <end position="19"/>
    </location>
</feature>
<evidence type="ECO:0008006" key="4">
    <source>
        <dbReference type="Google" id="ProtNLM"/>
    </source>
</evidence>
<accession>A0ABQ6GZF4</accession>
<gene>
    <name evidence="2" type="ORF">theurythT_07850</name>
</gene>
<dbReference type="RefSeq" id="WP_284206663.1">
    <property type="nucleotide sequence ID" value="NZ_BSSU01000004.1"/>
</dbReference>
<dbReference type="EMBL" id="BSSU01000004">
    <property type="protein sequence ID" value="GLX81333.1"/>
    <property type="molecule type" value="Genomic_DNA"/>
</dbReference>
<comment type="caution">
    <text evidence="2">The sequence shown here is derived from an EMBL/GenBank/DDBJ whole genome shotgun (WGS) entry which is preliminary data.</text>
</comment>
<keyword evidence="3" id="KW-1185">Reference proteome</keyword>
<name>A0ABQ6GZF4_9GAMM</name>
<evidence type="ECO:0000256" key="1">
    <source>
        <dbReference type="SAM" id="SignalP"/>
    </source>
</evidence>
<organism evidence="2 3">
    <name type="scientific">Thalassotalea eurytherma</name>
    <dbReference type="NCBI Taxonomy" id="1144278"/>
    <lineage>
        <taxon>Bacteria</taxon>
        <taxon>Pseudomonadati</taxon>
        <taxon>Pseudomonadota</taxon>
        <taxon>Gammaproteobacteria</taxon>
        <taxon>Alteromonadales</taxon>
        <taxon>Colwelliaceae</taxon>
        <taxon>Thalassotalea</taxon>
    </lineage>
</organism>
<evidence type="ECO:0000313" key="2">
    <source>
        <dbReference type="EMBL" id="GLX81333.1"/>
    </source>
</evidence>
<reference evidence="2 3" key="1">
    <citation type="submission" date="2023-03" db="EMBL/GenBank/DDBJ databases">
        <title>Draft genome sequence of Thalassotalea eurytherma JCM 18482T.</title>
        <authorList>
            <person name="Sawabe T."/>
        </authorList>
    </citation>
    <scope>NUCLEOTIDE SEQUENCE [LARGE SCALE GENOMIC DNA]</scope>
    <source>
        <strain evidence="2 3">JCM 18482</strain>
    </source>
</reference>
<protein>
    <recommendedName>
        <fullName evidence="4">Exonuclease III</fullName>
    </recommendedName>
</protein>
<proteinExistence type="predicted"/>
<keyword evidence="1" id="KW-0732">Signal</keyword>
<feature type="chain" id="PRO_5046109235" description="Exonuclease III" evidence="1">
    <location>
        <begin position="20"/>
        <end position="149"/>
    </location>
</feature>